<dbReference type="Proteomes" id="UP000712600">
    <property type="component" value="Unassembled WGS sequence"/>
</dbReference>
<dbReference type="EMBL" id="QGKX02000004">
    <property type="protein sequence ID" value="KAF3601618.1"/>
    <property type="molecule type" value="Genomic_DNA"/>
</dbReference>
<accession>A0A8S9SJZ0</accession>
<evidence type="ECO:0000313" key="3">
    <source>
        <dbReference type="EMBL" id="KAF3601618.1"/>
    </source>
</evidence>
<feature type="compositionally biased region" description="Polar residues" evidence="1">
    <location>
        <begin position="207"/>
        <end position="216"/>
    </location>
</feature>
<organism evidence="3 4">
    <name type="scientific">Brassica cretica</name>
    <name type="common">Mustard</name>
    <dbReference type="NCBI Taxonomy" id="69181"/>
    <lineage>
        <taxon>Eukaryota</taxon>
        <taxon>Viridiplantae</taxon>
        <taxon>Streptophyta</taxon>
        <taxon>Embryophyta</taxon>
        <taxon>Tracheophyta</taxon>
        <taxon>Spermatophyta</taxon>
        <taxon>Magnoliopsida</taxon>
        <taxon>eudicotyledons</taxon>
        <taxon>Gunneridae</taxon>
        <taxon>Pentapetalae</taxon>
        <taxon>rosids</taxon>
        <taxon>malvids</taxon>
        <taxon>Brassicales</taxon>
        <taxon>Brassicaceae</taxon>
        <taxon>Brassiceae</taxon>
        <taxon>Brassica</taxon>
    </lineage>
</organism>
<reference evidence="3" key="1">
    <citation type="submission" date="2019-12" db="EMBL/GenBank/DDBJ databases">
        <title>Genome sequencing and annotation of Brassica cretica.</title>
        <authorList>
            <person name="Studholme D.J."/>
            <person name="Sarris P."/>
        </authorList>
    </citation>
    <scope>NUCLEOTIDE SEQUENCE</scope>
    <source>
        <strain evidence="3">PFS-109/04</strain>
        <tissue evidence="3">Leaf</tissue>
    </source>
</reference>
<evidence type="ECO:0000313" key="4">
    <source>
        <dbReference type="Proteomes" id="UP000712600"/>
    </source>
</evidence>
<evidence type="ECO:0000256" key="2">
    <source>
        <dbReference type="SAM" id="Phobius"/>
    </source>
</evidence>
<keyword evidence="2" id="KW-0472">Membrane</keyword>
<proteinExistence type="predicted"/>
<comment type="caution">
    <text evidence="3">The sequence shown here is derived from an EMBL/GenBank/DDBJ whole genome shotgun (WGS) entry which is preliminary data.</text>
</comment>
<feature type="region of interest" description="Disordered" evidence="1">
    <location>
        <begin position="189"/>
        <end position="228"/>
    </location>
</feature>
<gene>
    <name evidence="3" type="ORF">F2Q69_00035874</name>
</gene>
<dbReference type="AlphaFoldDB" id="A0A8S9SJZ0"/>
<keyword evidence="2" id="KW-0812">Transmembrane</keyword>
<name>A0A8S9SJZ0_BRACR</name>
<evidence type="ECO:0000256" key="1">
    <source>
        <dbReference type="SAM" id="MobiDB-lite"/>
    </source>
</evidence>
<protein>
    <submittedName>
        <fullName evidence="3">Uncharacterized protein</fullName>
    </submittedName>
</protein>
<feature type="transmembrane region" description="Helical" evidence="2">
    <location>
        <begin position="128"/>
        <end position="152"/>
    </location>
</feature>
<sequence length="228" mass="25612">MGLLHGRESVIQLTTCVLLLSFLADSSYAVILSFINLWFGFLKLRIIHVLQPLIFIHLSSSPCDRFESEVYRKWSVISLSSSLVFLSQSHKIKEQGYEDTMMGSHPGGRVTACSVRCSILEYPMEMMVIFIFPLGSVSLGGFPGLVYTYIIIDGRPYSRTEGTALANGDWKYSENLRSTIEEHRPCHFRSSTIGGVTDHGTRRRTSQRQAQWSWTSEPVAGRGPGEAR</sequence>
<keyword evidence="2" id="KW-1133">Transmembrane helix</keyword>